<accession>A0A8J3Q2X1</accession>
<dbReference type="AlphaFoldDB" id="A0A8J3Q2X1"/>
<dbReference type="RefSeq" id="WP_203906861.1">
    <property type="nucleotide sequence ID" value="NZ_BONY01000005.1"/>
</dbReference>
<feature type="transmembrane region" description="Helical" evidence="1">
    <location>
        <begin position="141"/>
        <end position="174"/>
    </location>
</feature>
<reference evidence="2" key="1">
    <citation type="submission" date="2021-01" db="EMBL/GenBank/DDBJ databases">
        <title>Whole genome shotgun sequence of Rhizocola hellebori NBRC 109834.</title>
        <authorList>
            <person name="Komaki H."/>
            <person name="Tamura T."/>
        </authorList>
    </citation>
    <scope>NUCLEOTIDE SEQUENCE</scope>
    <source>
        <strain evidence="2">NBRC 109834</strain>
    </source>
</reference>
<gene>
    <name evidence="2" type="ORF">Rhe02_09950</name>
</gene>
<feature type="transmembrane region" description="Helical" evidence="1">
    <location>
        <begin position="64"/>
        <end position="86"/>
    </location>
</feature>
<dbReference type="Proteomes" id="UP000612899">
    <property type="component" value="Unassembled WGS sequence"/>
</dbReference>
<evidence type="ECO:0008006" key="4">
    <source>
        <dbReference type="Google" id="ProtNLM"/>
    </source>
</evidence>
<sequence>MTGGRFALFADCLLLGLFTALAAIPIVTAYPAFVTACTMLRDGSAVGPRTYLSRFRAVAGSAPFLWWGPSCALAVTAVDIVAISAGVPGAKPLAALLSLAAATAAVIALRLAGGWQPDRRWRTELAAAARGAGHDLGGSALLLLAAACAVGIVALVPITALLVAGPLAVAAVAIESRPRSAGRRSPANAVAAVAIEFRHPATAKAAAERNGHV</sequence>
<keyword evidence="1" id="KW-1133">Transmembrane helix</keyword>
<feature type="transmembrane region" description="Helical" evidence="1">
    <location>
        <begin position="93"/>
        <end position="112"/>
    </location>
</feature>
<comment type="caution">
    <text evidence="2">The sequence shown here is derived from an EMBL/GenBank/DDBJ whole genome shotgun (WGS) entry which is preliminary data.</text>
</comment>
<organism evidence="2 3">
    <name type="scientific">Rhizocola hellebori</name>
    <dbReference type="NCBI Taxonomy" id="1392758"/>
    <lineage>
        <taxon>Bacteria</taxon>
        <taxon>Bacillati</taxon>
        <taxon>Actinomycetota</taxon>
        <taxon>Actinomycetes</taxon>
        <taxon>Micromonosporales</taxon>
        <taxon>Micromonosporaceae</taxon>
        <taxon>Rhizocola</taxon>
    </lineage>
</organism>
<proteinExistence type="predicted"/>
<evidence type="ECO:0000256" key="1">
    <source>
        <dbReference type="SAM" id="Phobius"/>
    </source>
</evidence>
<keyword evidence="1" id="KW-0472">Membrane</keyword>
<keyword evidence="1" id="KW-0812">Transmembrane</keyword>
<dbReference type="EMBL" id="BONY01000005">
    <property type="protein sequence ID" value="GIH02928.1"/>
    <property type="molecule type" value="Genomic_DNA"/>
</dbReference>
<protein>
    <recommendedName>
        <fullName evidence="4">DUF624 domain-containing protein</fullName>
    </recommendedName>
</protein>
<evidence type="ECO:0000313" key="3">
    <source>
        <dbReference type="Proteomes" id="UP000612899"/>
    </source>
</evidence>
<evidence type="ECO:0000313" key="2">
    <source>
        <dbReference type="EMBL" id="GIH02928.1"/>
    </source>
</evidence>
<name>A0A8J3Q2X1_9ACTN</name>
<keyword evidence="3" id="KW-1185">Reference proteome</keyword>